<comment type="caution">
    <text evidence="2">The sequence shown here is derived from an EMBL/GenBank/DDBJ whole genome shotgun (WGS) entry which is preliminary data.</text>
</comment>
<evidence type="ECO:0000256" key="1">
    <source>
        <dbReference type="SAM" id="MobiDB-lite"/>
    </source>
</evidence>
<accession>A0A3D9D2R6</accession>
<gene>
    <name evidence="2" type="ORF">DRF58_03325</name>
</gene>
<dbReference type="AlphaFoldDB" id="A0A3D9D2R6"/>
<protein>
    <submittedName>
        <fullName evidence="2">Uncharacterized protein</fullName>
    </submittedName>
</protein>
<dbReference type="Proteomes" id="UP000256326">
    <property type="component" value="Unassembled WGS sequence"/>
</dbReference>
<feature type="region of interest" description="Disordered" evidence="1">
    <location>
        <begin position="51"/>
        <end position="76"/>
    </location>
</feature>
<dbReference type="EMBL" id="QNUG01000005">
    <property type="protein sequence ID" value="REC72300.1"/>
    <property type="molecule type" value="Genomic_DNA"/>
</dbReference>
<evidence type="ECO:0000313" key="3">
    <source>
        <dbReference type="Proteomes" id="UP000256326"/>
    </source>
</evidence>
<proteinExistence type="predicted"/>
<reference evidence="2 3" key="1">
    <citation type="journal article" date="2006" name="Int. J. Syst. Evol. Microbiol.">
        <title>Chryseobacterium hispanicum sp. nov., isolated from the drinking water distribution system of Sevilla, Spain.</title>
        <authorList>
            <person name="Gallego V."/>
            <person name="Garcia M.T."/>
            <person name="Ventosa A."/>
        </authorList>
    </citation>
    <scope>NUCLEOTIDE SEQUENCE [LARGE SCALE GENOMIC DNA]</scope>
    <source>
        <strain evidence="2 3">KCTC 22104</strain>
    </source>
</reference>
<dbReference type="OrthoDB" id="623514at2"/>
<name>A0A3D9D2R6_9FLAO</name>
<sequence length="76" mass="8749">MNNKILCPLIYDEVRPSYVYGLGFGDDKIYARKGKDYFEININGKVLKSVTRQDVQQKTKSPRIEIPEPPPPPKIK</sequence>
<feature type="compositionally biased region" description="Pro residues" evidence="1">
    <location>
        <begin position="67"/>
        <end position="76"/>
    </location>
</feature>
<organism evidence="2 3">
    <name type="scientific">Epilithonimonas hispanica</name>
    <dbReference type="NCBI Taxonomy" id="358687"/>
    <lineage>
        <taxon>Bacteria</taxon>
        <taxon>Pseudomonadati</taxon>
        <taxon>Bacteroidota</taxon>
        <taxon>Flavobacteriia</taxon>
        <taxon>Flavobacteriales</taxon>
        <taxon>Weeksellaceae</taxon>
        <taxon>Chryseobacterium group</taxon>
        <taxon>Epilithonimonas</taxon>
    </lineage>
</organism>
<dbReference type="RefSeq" id="WP_116032809.1">
    <property type="nucleotide sequence ID" value="NZ_JBHLVV010000003.1"/>
</dbReference>
<evidence type="ECO:0000313" key="2">
    <source>
        <dbReference type="EMBL" id="REC72300.1"/>
    </source>
</evidence>
<keyword evidence="3" id="KW-1185">Reference proteome</keyword>